<protein>
    <recommendedName>
        <fullName evidence="5">Transmembrane protein</fullName>
    </recommendedName>
</protein>
<comment type="caution">
    <text evidence="3">The sequence shown here is derived from an EMBL/GenBank/DDBJ whole genome shotgun (WGS) entry which is preliminary data.</text>
</comment>
<keyword evidence="2" id="KW-0812">Transmembrane</keyword>
<dbReference type="Proteomes" id="UP001451303">
    <property type="component" value="Unassembled WGS sequence"/>
</dbReference>
<keyword evidence="2" id="KW-0472">Membrane</keyword>
<evidence type="ECO:0000256" key="1">
    <source>
        <dbReference type="SAM" id="MobiDB-lite"/>
    </source>
</evidence>
<feature type="region of interest" description="Disordered" evidence="1">
    <location>
        <begin position="132"/>
        <end position="160"/>
    </location>
</feature>
<name>A0ABR3D097_NEUIN</name>
<sequence length="209" mass="23179">MVLAFSFPSSMIFSSFLSLDRLRHALPPQMLNPSTQQSQASYCRPTWSQFLFFVFLFFSSLPVILGVSLASIRLNRFFGSTHPPFPLIRPSVRLCVRSPAHSLGTCRSWSKIITEIPADAACTRDEAGTLRKDQTRPDQNRPVLHAESTTPPGKNPRSPQIRARQLPLGVCAVCCNQASKHANFVWSVGIFFNVGRSSVGSVESRAVEK</sequence>
<keyword evidence="2" id="KW-1133">Transmembrane helix</keyword>
<dbReference type="EMBL" id="JAVLET010000014">
    <property type="protein sequence ID" value="KAL0466120.1"/>
    <property type="molecule type" value="Genomic_DNA"/>
</dbReference>
<evidence type="ECO:0008006" key="5">
    <source>
        <dbReference type="Google" id="ProtNLM"/>
    </source>
</evidence>
<keyword evidence="4" id="KW-1185">Reference proteome</keyword>
<reference evidence="3 4" key="1">
    <citation type="submission" date="2023-09" db="EMBL/GenBank/DDBJ databases">
        <title>Multi-omics analysis of a traditional fermented food reveals byproduct-associated fungal strains for waste-to-food upcycling.</title>
        <authorList>
            <consortium name="Lawrence Berkeley National Laboratory"/>
            <person name="Rekdal V.M."/>
            <person name="Villalobos-Escobedo J.M."/>
            <person name="Rodriguez-Valeron N."/>
            <person name="Garcia M.O."/>
            <person name="Vasquez D.P."/>
            <person name="Damayanti I."/>
            <person name="Sorensen P.M."/>
            <person name="Baidoo E.E."/>
            <person name="De Carvalho A.C."/>
            <person name="Riley R."/>
            <person name="Lipzen A."/>
            <person name="He G."/>
            <person name="Yan M."/>
            <person name="Haridas S."/>
            <person name="Daum C."/>
            <person name="Yoshinaga Y."/>
            <person name="Ng V."/>
            <person name="Grigoriev I.V."/>
            <person name="Munk R."/>
            <person name="Nuraida L."/>
            <person name="Wijaya C.H."/>
            <person name="Morales P.-C."/>
            <person name="Keasling J.D."/>
        </authorList>
    </citation>
    <scope>NUCLEOTIDE SEQUENCE [LARGE SCALE GENOMIC DNA]</scope>
    <source>
        <strain evidence="3 4">FGSC 2613</strain>
    </source>
</reference>
<accession>A0ABR3D097</accession>
<evidence type="ECO:0000313" key="3">
    <source>
        <dbReference type="EMBL" id="KAL0466120.1"/>
    </source>
</evidence>
<feature type="transmembrane region" description="Helical" evidence="2">
    <location>
        <begin position="49"/>
        <end position="72"/>
    </location>
</feature>
<gene>
    <name evidence="3" type="ORF">QR685DRAFT_121192</name>
</gene>
<organism evidence="3 4">
    <name type="scientific">Neurospora intermedia</name>
    <dbReference type="NCBI Taxonomy" id="5142"/>
    <lineage>
        <taxon>Eukaryota</taxon>
        <taxon>Fungi</taxon>
        <taxon>Dikarya</taxon>
        <taxon>Ascomycota</taxon>
        <taxon>Pezizomycotina</taxon>
        <taxon>Sordariomycetes</taxon>
        <taxon>Sordariomycetidae</taxon>
        <taxon>Sordariales</taxon>
        <taxon>Sordariaceae</taxon>
        <taxon>Neurospora</taxon>
    </lineage>
</organism>
<proteinExistence type="predicted"/>
<evidence type="ECO:0000256" key="2">
    <source>
        <dbReference type="SAM" id="Phobius"/>
    </source>
</evidence>
<evidence type="ECO:0000313" key="4">
    <source>
        <dbReference type="Proteomes" id="UP001451303"/>
    </source>
</evidence>